<reference evidence="1" key="2">
    <citation type="submission" date="2025-05" db="UniProtKB">
        <authorList>
            <consortium name="EnsemblMetazoa"/>
        </authorList>
    </citation>
    <scope>IDENTIFICATION</scope>
</reference>
<organism evidence="3">
    <name type="scientific">Diabrotica virgifera virgifera</name>
    <name type="common">western corn rootworm</name>
    <dbReference type="NCBI Taxonomy" id="50390"/>
    <lineage>
        <taxon>Eukaryota</taxon>
        <taxon>Metazoa</taxon>
        <taxon>Ecdysozoa</taxon>
        <taxon>Arthropoda</taxon>
        <taxon>Hexapoda</taxon>
        <taxon>Insecta</taxon>
        <taxon>Pterygota</taxon>
        <taxon>Neoptera</taxon>
        <taxon>Endopterygota</taxon>
        <taxon>Coleoptera</taxon>
        <taxon>Polyphaga</taxon>
        <taxon>Cucujiformia</taxon>
        <taxon>Chrysomeloidea</taxon>
        <taxon>Chrysomelidae</taxon>
        <taxon>Galerucinae</taxon>
        <taxon>Diabroticina</taxon>
        <taxon>Diabroticites</taxon>
        <taxon>Diabrotica</taxon>
    </lineage>
</organism>
<keyword evidence="2" id="KW-1185">Reference proteome</keyword>
<protein>
    <submittedName>
        <fullName evidence="3">Uncharacterized protein LOC114327528</fullName>
    </submittedName>
</protein>
<dbReference type="KEGG" id="dvv:114327528"/>
<name>A0A6P7FFH3_DIAVI</name>
<reference evidence="3" key="1">
    <citation type="submission" date="2025-04" db="UniProtKB">
        <authorList>
            <consortium name="RefSeq"/>
        </authorList>
    </citation>
    <scope>IDENTIFICATION</scope>
    <source>
        <tissue evidence="3">Whole insect</tissue>
    </source>
</reference>
<accession>A0A6P7FFH3</accession>
<evidence type="ECO:0000313" key="3">
    <source>
        <dbReference type="RefSeq" id="XP_028131998.1"/>
    </source>
</evidence>
<dbReference type="GeneID" id="114327528"/>
<dbReference type="EnsemblMetazoa" id="XM_028276197.2">
    <property type="protein sequence ID" value="XP_028131998.1"/>
    <property type="gene ID" value="LOC114327528"/>
</dbReference>
<dbReference type="RefSeq" id="XP_028131998.1">
    <property type="nucleotide sequence ID" value="XM_028276197.1"/>
</dbReference>
<proteinExistence type="predicted"/>
<dbReference type="OrthoDB" id="6719573at2759"/>
<dbReference type="Proteomes" id="UP001652700">
    <property type="component" value="Unplaced"/>
</dbReference>
<dbReference type="AlphaFoldDB" id="A0A6P7FFH3"/>
<gene>
    <name evidence="3" type="primary">LOC114327528</name>
</gene>
<evidence type="ECO:0000313" key="2">
    <source>
        <dbReference type="Proteomes" id="UP001652700"/>
    </source>
</evidence>
<dbReference type="InParanoid" id="A0A6P7FFH3"/>
<sequence>MDFNIDKLKKDFGVTEDLSEIQFIQIVKENYKNAVQENAFGEKLCTLYTIHFRIYNLEYSMKILVFIYETSCEVLKLDLRLQEPDAELEITQCKNFLQRHRNLNATFVALKKFSRFYESRRLIKNIVLKKEPRITFHKNDEGAMCIKYNCVSPDIYIEICWKIEWTLKDCDISDMIEVYYNNFNLPNSEFIKQQLEVLTHNALDFHIKLRLWKQLLSDLSKHTRYLQATVIISDEPSDQAENILVISDSEDDRNQTEEMRHKRKRQKVVNNVSSQIIHVAD</sequence>
<evidence type="ECO:0000313" key="1">
    <source>
        <dbReference type="EnsemblMetazoa" id="XP_028131998.1"/>
    </source>
</evidence>